<dbReference type="InterPro" id="IPR029044">
    <property type="entry name" value="Nucleotide-diphossugar_trans"/>
</dbReference>
<accession>A0A426ZU48</accession>
<sequence length="247" mass="27926">MGWWRVVCMCWMIEGGCPTQDLVELECQRWASKGVDIKYEIRDNRSGYKAGALKEGMKRSYVKHCDYVVIFDADFQPEPDFLWRTIPFLIHNPDMLHRRAIVQPFLMASPGLMISAGLCYNGVHVDLVHSSADGAPPADSVLILLRTFAVNSDECLMTRMQEMSLDYHFTVEQEVGSSTYAFFGFNGTAGVWRIAALNEAGGWKDRTTVEDMDLAVRASLKGWKFVFLGDLKAIYFGHYPSVLFLLA</sequence>
<evidence type="ECO:0000259" key="11">
    <source>
        <dbReference type="Pfam" id="PF13632"/>
    </source>
</evidence>
<evidence type="ECO:0000256" key="1">
    <source>
        <dbReference type="ARBA" id="ARBA00004653"/>
    </source>
</evidence>
<keyword evidence="4" id="KW-0812">Transmembrane</keyword>
<evidence type="ECO:0000256" key="8">
    <source>
        <dbReference type="ARBA" id="ARBA00023316"/>
    </source>
</evidence>
<dbReference type="Pfam" id="PF00535">
    <property type="entry name" value="Glycos_transf_2"/>
    <property type="match status" value="1"/>
</dbReference>
<keyword evidence="2" id="KW-0328">Glycosyltransferase</keyword>
<feature type="domain" description="Glycosyltransferase 2-like" evidence="11">
    <location>
        <begin position="156"/>
        <end position="230"/>
    </location>
</feature>
<evidence type="ECO:0000256" key="4">
    <source>
        <dbReference type="ARBA" id="ARBA00022692"/>
    </source>
</evidence>
<keyword evidence="8" id="KW-0961">Cell wall biogenesis/degradation</keyword>
<evidence type="ECO:0000256" key="9">
    <source>
        <dbReference type="SAM" id="SignalP"/>
    </source>
</evidence>
<comment type="caution">
    <text evidence="12">The sequence shown here is derived from an EMBL/GenBank/DDBJ whole genome shotgun (WGS) entry which is preliminary data.</text>
</comment>
<dbReference type="GO" id="GO:0071555">
    <property type="term" value="P:cell wall organization"/>
    <property type="evidence" value="ECO:0007669"/>
    <property type="project" value="UniProtKB-KW"/>
</dbReference>
<proteinExistence type="predicted"/>
<keyword evidence="3" id="KW-0808">Transferase</keyword>
<evidence type="ECO:0000256" key="2">
    <source>
        <dbReference type="ARBA" id="ARBA00022676"/>
    </source>
</evidence>
<dbReference type="Pfam" id="PF13632">
    <property type="entry name" value="Glyco_trans_2_3"/>
    <property type="match status" value="1"/>
</dbReference>
<reference evidence="12 13" key="1">
    <citation type="journal article" date="2014" name="Agronomy (Basel)">
        <title>A Draft Genome Sequence for Ensete ventricosum, the Drought-Tolerant Tree Against Hunger.</title>
        <authorList>
            <person name="Harrison J."/>
            <person name="Moore K.A."/>
            <person name="Paszkiewicz K."/>
            <person name="Jones T."/>
            <person name="Grant M."/>
            <person name="Ambacheew D."/>
            <person name="Muzemil S."/>
            <person name="Studholme D.J."/>
        </authorList>
    </citation>
    <scope>NUCLEOTIDE SEQUENCE [LARGE SCALE GENOMIC DNA]</scope>
</reference>
<evidence type="ECO:0000313" key="13">
    <source>
        <dbReference type="Proteomes" id="UP000287651"/>
    </source>
</evidence>
<dbReference type="GO" id="GO:0000139">
    <property type="term" value="C:Golgi membrane"/>
    <property type="evidence" value="ECO:0007669"/>
    <property type="project" value="UniProtKB-SubCell"/>
</dbReference>
<feature type="domain" description="Glycosyltransferase 2-like" evidence="10">
    <location>
        <begin position="27"/>
        <end position="93"/>
    </location>
</feature>
<feature type="chain" id="PRO_5019565170" description="Glycosyltransferase 2-like domain-containing protein" evidence="9">
    <location>
        <begin position="20"/>
        <end position="247"/>
    </location>
</feature>
<name>A0A426ZU48_ENSVE</name>
<organism evidence="12 13">
    <name type="scientific">Ensete ventricosum</name>
    <name type="common">Abyssinian banana</name>
    <name type="synonym">Musa ensete</name>
    <dbReference type="NCBI Taxonomy" id="4639"/>
    <lineage>
        <taxon>Eukaryota</taxon>
        <taxon>Viridiplantae</taxon>
        <taxon>Streptophyta</taxon>
        <taxon>Embryophyta</taxon>
        <taxon>Tracheophyta</taxon>
        <taxon>Spermatophyta</taxon>
        <taxon>Magnoliopsida</taxon>
        <taxon>Liliopsida</taxon>
        <taxon>Zingiberales</taxon>
        <taxon>Musaceae</taxon>
        <taxon>Ensete</taxon>
    </lineage>
</organism>
<evidence type="ECO:0000256" key="5">
    <source>
        <dbReference type="ARBA" id="ARBA00022989"/>
    </source>
</evidence>
<dbReference type="GO" id="GO:0051753">
    <property type="term" value="F:mannan synthase activity"/>
    <property type="evidence" value="ECO:0007669"/>
    <property type="project" value="TreeGrafter"/>
</dbReference>
<dbReference type="SUPFAM" id="SSF53448">
    <property type="entry name" value="Nucleotide-diphospho-sugar transferases"/>
    <property type="match status" value="1"/>
</dbReference>
<dbReference type="Gene3D" id="3.90.550.10">
    <property type="entry name" value="Spore Coat Polysaccharide Biosynthesis Protein SpsA, Chain A"/>
    <property type="match status" value="2"/>
</dbReference>
<gene>
    <name evidence="12" type="ORF">B296_00022729</name>
</gene>
<evidence type="ECO:0000256" key="3">
    <source>
        <dbReference type="ARBA" id="ARBA00022679"/>
    </source>
</evidence>
<dbReference type="AlphaFoldDB" id="A0A426ZU48"/>
<keyword evidence="6" id="KW-0333">Golgi apparatus</keyword>
<evidence type="ECO:0000256" key="6">
    <source>
        <dbReference type="ARBA" id="ARBA00023034"/>
    </source>
</evidence>
<dbReference type="InterPro" id="IPR001173">
    <property type="entry name" value="Glyco_trans_2-like"/>
</dbReference>
<dbReference type="Proteomes" id="UP000287651">
    <property type="component" value="Unassembled WGS sequence"/>
</dbReference>
<dbReference type="EMBL" id="AMZH03005045">
    <property type="protein sequence ID" value="RRT67435.1"/>
    <property type="molecule type" value="Genomic_DNA"/>
</dbReference>
<evidence type="ECO:0000256" key="7">
    <source>
        <dbReference type="ARBA" id="ARBA00023136"/>
    </source>
</evidence>
<feature type="signal peptide" evidence="9">
    <location>
        <begin position="1"/>
        <end position="19"/>
    </location>
</feature>
<comment type="subcellular location">
    <subcellularLocation>
        <location evidence="1">Golgi apparatus membrane</location>
        <topology evidence="1">Multi-pass membrane protein</topology>
    </subcellularLocation>
</comment>
<dbReference type="PANTHER" id="PTHR32044">
    <property type="entry name" value="GLUCOMANNAN 4-BETA-MANNOSYLTRANSFERASE 9"/>
    <property type="match status" value="1"/>
</dbReference>
<keyword evidence="5" id="KW-1133">Transmembrane helix</keyword>
<evidence type="ECO:0000313" key="12">
    <source>
        <dbReference type="EMBL" id="RRT67435.1"/>
    </source>
</evidence>
<keyword evidence="7" id="KW-0472">Membrane</keyword>
<keyword evidence="9" id="KW-0732">Signal</keyword>
<evidence type="ECO:0000259" key="10">
    <source>
        <dbReference type="Pfam" id="PF00535"/>
    </source>
</evidence>
<dbReference type="PANTHER" id="PTHR32044:SF77">
    <property type="entry name" value="GLUCOMANNAN 4-BETA-MANNOSYLTRANSFERASE 9"/>
    <property type="match status" value="1"/>
</dbReference>
<protein>
    <recommendedName>
        <fullName evidence="10 11">Glycosyltransferase 2-like domain-containing protein</fullName>
    </recommendedName>
</protein>